<feature type="binding site" evidence="16">
    <location>
        <position position="423"/>
    </location>
    <ligand>
        <name>ATP</name>
        <dbReference type="ChEBI" id="CHEBI:30616"/>
    </ligand>
</feature>
<feature type="active site" description="4-aspartylphosphate intermediate" evidence="15">
    <location>
        <position position="421"/>
    </location>
</feature>
<dbReference type="Gene3D" id="3.40.1110.10">
    <property type="entry name" value="Calcium-transporting ATPase, cytoplasmic domain N"/>
    <property type="match status" value="1"/>
</dbReference>
<dbReference type="GO" id="GO:0005802">
    <property type="term" value="C:trans-Golgi network"/>
    <property type="evidence" value="ECO:0007669"/>
    <property type="project" value="TreeGrafter"/>
</dbReference>
<dbReference type="PANTHER" id="PTHR24092">
    <property type="entry name" value="PROBABLE PHOSPHOLIPID-TRANSPORTING ATPASE"/>
    <property type="match status" value="1"/>
</dbReference>
<dbReference type="InterPro" id="IPR059000">
    <property type="entry name" value="ATPase_P-type_domA"/>
</dbReference>
<dbReference type="SUPFAM" id="SSF81660">
    <property type="entry name" value="Metal cation-transporting ATPase, ATP-binding domain N"/>
    <property type="match status" value="1"/>
</dbReference>
<feature type="binding site" evidence="16">
    <location>
        <position position="421"/>
    </location>
    <ligand>
        <name>ATP</name>
        <dbReference type="ChEBI" id="CHEBI:30616"/>
    </ligand>
</feature>
<feature type="binding site" evidence="16">
    <location>
        <position position="682"/>
    </location>
    <ligand>
        <name>ATP</name>
        <dbReference type="ChEBI" id="CHEBI:30616"/>
    </ligand>
</feature>
<keyword evidence="12 18" id="KW-0472">Membrane</keyword>
<dbReference type="GO" id="GO:0140326">
    <property type="term" value="F:ATPase-coupled intramembrane lipid transporter activity"/>
    <property type="evidence" value="ECO:0007669"/>
    <property type="project" value="UniProtKB-EC"/>
</dbReference>
<comment type="cofactor">
    <cofactor evidence="17">
        <name>Mg(2+)</name>
        <dbReference type="ChEBI" id="CHEBI:18420"/>
    </cofactor>
</comment>
<gene>
    <name evidence="21" type="ORF">GE061_006807</name>
</gene>
<evidence type="ECO:0000313" key="21">
    <source>
        <dbReference type="EMBL" id="KAF6198785.1"/>
    </source>
</evidence>
<keyword evidence="9 17" id="KW-0460">Magnesium</keyword>
<keyword evidence="4" id="KW-1003">Cell membrane</keyword>
<dbReference type="InterPro" id="IPR036412">
    <property type="entry name" value="HAD-like_sf"/>
</dbReference>
<evidence type="ECO:0000256" key="14">
    <source>
        <dbReference type="ARBA" id="ARBA00051303"/>
    </source>
</evidence>
<dbReference type="InterPro" id="IPR023214">
    <property type="entry name" value="HAD_sf"/>
</dbReference>
<dbReference type="Gene3D" id="2.70.150.10">
    <property type="entry name" value="Calcium-transporting ATPase, cytoplasmic transduction domain A"/>
    <property type="match status" value="1"/>
</dbReference>
<evidence type="ECO:0000256" key="4">
    <source>
        <dbReference type="ARBA" id="ARBA00022475"/>
    </source>
</evidence>
<dbReference type="GO" id="GO:0045332">
    <property type="term" value="P:phospholipid translocation"/>
    <property type="evidence" value="ECO:0007669"/>
    <property type="project" value="TreeGrafter"/>
</dbReference>
<dbReference type="PANTHER" id="PTHR24092:SF150">
    <property type="entry name" value="PHOSPHOLIPID-TRANSPORTING ATPASE"/>
    <property type="match status" value="1"/>
</dbReference>
<feature type="binding site" evidence="17">
    <location>
        <position position="423"/>
    </location>
    <ligand>
        <name>Mg(2+)</name>
        <dbReference type="ChEBI" id="CHEBI:18420"/>
    </ligand>
</feature>
<name>A0A6A4IYK1_APOLU</name>
<dbReference type="FunFam" id="2.70.150.10:FF:000021">
    <property type="entry name" value="Phospholipid-transporting ATPase"/>
    <property type="match status" value="1"/>
</dbReference>
<dbReference type="InterPro" id="IPR023299">
    <property type="entry name" value="ATPase_P-typ_cyto_dom_N"/>
</dbReference>
<evidence type="ECO:0000256" key="16">
    <source>
        <dbReference type="PIRSR" id="PIRSR606539-2"/>
    </source>
</evidence>
<evidence type="ECO:0000256" key="1">
    <source>
        <dbReference type="ARBA" id="ARBA00004141"/>
    </source>
</evidence>
<evidence type="ECO:0000259" key="20">
    <source>
        <dbReference type="Pfam" id="PF16209"/>
    </source>
</evidence>
<dbReference type="Pfam" id="PF16209">
    <property type="entry name" value="PhoLip_ATPase_N"/>
    <property type="match status" value="1"/>
</dbReference>
<comment type="similarity">
    <text evidence="3 18">Belongs to the cation transport ATPase (P-type) (TC 3.A.3) family. Type IV subfamily.</text>
</comment>
<evidence type="ECO:0000256" key="17">
    <source>
        <dbReference type="PIRSR" id="PIRSR606539-3"/>
    </source>
</evidence>
<organism evidence="21 22">
    <name type="scientific">Apolygus lucorum</name>
    <name type="common">Small green plant bug</name>
    <name type="synonym">Lygocoris lucorum</name>
    <dbReference type="NCBI Taxonomy" id="248454"/>
    <lineage>
        <taxon>Eukaryota</taxon>
        <taxon>Metazoa</taxon>
        <taxon>Ecdysozoa</taxon>
        <taxon>Arthropoda</taxon>
        <taxon>Hexapoda</taxon>
        <taxon>Insecta</taxon>
        <taxon>Pterygota</taxon>
        <taxon>Neoptera</taxon>
        <taxon>Paraneoptera</taxon>
        <taxon>Hemiptera</taxon>
        <taxon>Heteroptera</taxon>
        <taxon>Panheteroptera</taxon>
        <taxon>Cimicomorpha</taxon>
        <taxon>Miridae</taxon>
        <taxon>Mirini</taxon>
        <taxon>Apolygus</taxon>
    </lineage>
</organism>
<dbReference type="SUPFAM" id="SSF81653">
    <property type="entry name" value="Calcium ATPase, transduction domain A"/>
    <property type="match status" value="1"/>
</dbReference>
<dbReference type="InterPro" id="IPR032631">
    <property type="entry name" value="P-type_ATPase_N"/>
</dbReference>
<evidence type="ECO:0000256" key="11">
    <source>
        <dbReference type="ARBA" id="ARBA00022989"/>
    </source>
</evidence>
<keyword evidence="7 16" id="KW-0547">Nucleotide-binding</keyword>
<feature type="binding site" evidence="16">
    <location>
        <position position="601"/>
    </location>
    <ligand>
        <name>ATP</name>
        <dbReference type="ChEBI" id="CHEBI:30616"/>
    </ligand>
</feature>
<dbReference type="GO" id="GO:0005886">
    <property type="term" value="C:plasma membrane"/>
    <property type="evidence" value="ECO:0007669"/>
    <property type="project" value="UniProtKB-SubCell"/>
</dbReference>
<comment type="catalytic activity">
    <reaction evidence="14">
        <text>a 1,2-diacyl-sn-glycero-3-phospho-L-serine(out) + ATP + H2O = a 1,2-diacyl-sn-glycero-3-phospho-L-serine(in) + ADP + phosphate + H(+)</text>
        <dbReference type="Rhea" id="RHEA:38567"/>
        <dbReference type="ChEBI" id="CHEBI:15377"/>
        <dbReference type="ChEBI" id="CHEBI:15378"/>
        <dbReference type="ChEBI" id="CHEBI:30616"/>
        <dbReference type="ChEBI" id="CHEBI:43474"/>
        <dbReference type="ChEBI" id="CHEBI:57262"/>
        <dbReference type="ChEBI" id="CHEBI:456216"/>
    </reaction>
    <physiologicalReaction direction="left-to-right" evidence="14">
        <dbReference type="Rhea" id="RHEA:38568"/>
    </physiologicalReaction>
</comment>
<dbReference type="NCBIfam" id="TIGR01494">
    <property type="entry name" value="ATPase_P-type"/>
    <property type="match status" value="2"/>
</dbReference>
<dbReference type="Pfam" id="PF00122">
    <property type="entry name" value="E1-E2_ATPase"/>
    <property type="match status" value="1"/>
</dbReference>
<feature type="transmembrane region" description="Helical" evidence="18">
    <location>
        <begin position="306"/>
        <end position="325"/>
    </location>
</feature>
<dbReference type="GO" id="GO:0005524">
    <property type="term" value="F:ATP binding"/>
    <property type="evidence" value="ECO:0007669"/>
    <property type="project" value="UniProtKB-UniRule"/>
</dbReference>
<dbReference type="EMBL" id="WIXP02000015">
    <property type="protein sequence ID" value="KAF6198785.1"/>
    <property type="molecule type" value="Genomic_DNA"/>
</dbReference>
<evidence type="ECO:0000256" key="6">
    <source>
        <dbReference type="ARBA" id="ARBA00022723"/>
    </source>
</evidence>
<keyword evidence="10 18" id="KW-1278">Translocase</keyword>
<keyword evidence="5 18" id="KW-0812">Transmembrane</keyword>
<comment type="catalytic activity">
    <reaction evidence="13 18">
        <text>ATP + H2O + phospholipidSide 1 = ADP + phosphate + phospholipidSide 2.</text>
        <dbReference type="EC" id="7.6.2.1"/>
    </reaction>
</comment>
<feature type="binding site" evidence="16">
    <location>
        <position position="503"/>
    </location>
    <ligand>
        <name>ATP</name>
        <dbReference type="ChEBI" id="CHEBI:30616"/>
    </ligand>
</feature>
<keyword evidence="11 18" id="KW-1133">Transmembrane helix</keyword>
<evidence type="ECO:0000256" key="18">
    <source>
        <dbReference type="RuleBase" id="RU362033"/>
    </source>
</evidence>
<dbReference type="GO" id="GO:0000287">
    <property type="term" value="F:magnesium ion binding"/>
    <property type="evidence" value="ECO:0007669"/>
    <property type="project" value="UniProtKB-UniRule"/>
</dbReference>
<evidence type="ECO:0000256" key="7">
    <source>
        <dbReference type="ARBA" id="ARBA00022741"/>
    </source>
</evidence>
<feature type="transmembrane region" description="Helical" evidence="18">
    <location>
        <begin position="352"/>
        <end position="371"/>
    </location>
</feature>
<protein>
    <recommendedName>
        <fullName evidence="18">Phospholipid-transporting ATPase</fullName>
        <ecNumber evidence="18">7.6.2.1</ecNumber>
    </recommendedName>
</protein>
<feature type="domain" description="P-type ATPase A" evidence="19">
    <location>
        <begin position="141"/>
        <end position="202"/>
    </location>
</feature>
<dbReference type="SUPFAM" id="SSF56784">
    <property type="entry name" value="HAD-like"/>
    <property type="match status" value="1"/>
</dbReference>
<proteinExistence type="inferred from homology"/>
<comment type="caution">
    <text evidence="18">Lacks conserved residue(s) required for the propagation of feature annotation.</text>
</comment>
<dbReference type="SUPFAM" id="SSF81665">
    <property type="entry name" value="Calcium ATPase, transmembrane domain M"/>
    <property type="match status" value="1"/>
</dbReference>
<feature type="binding site" evidence="17">
    <location>
        <position position="421"/>
    </location>
    <ligand>
        <name>Mg(2+)</name>
        <dbReference type="ChEBI" id="CHEBI:18420"/>
    </ligand>
</feature>
<dbReference type="InterPro" id="IPR018303">
    <property type="entry name" value="ATPase_P-typ_P_site"/>
</dbReference>
<keyword evidence="6 17" id="KW-0479">Metal-binding</keyword>
<sequence length="717" mass="81603">MAYRSINRRLELWLRNLPWFGSVDGDRSNLVENADTTDCITSSPEYRVVCINRPQTASYLTNQITTAKYTKLSFIPSFLFEQFRRYSNCFFLFIALLQQIPDVSPTGRFTTLVPLIFILLVSAIKEIVEDYKRHVADRETNHREVEVLKDGNWQWITWENVAVGDIVKVQNNQFFPADLIVFSTSEPQGMCYIETMNLDGETNLKIRQSLSETSHLLDTRALTEYRGSIECEHPNKLIYEFNGALKESGKQALPLGPERVLLRGAMLRNTSWIFGVVIYTGHETKLLMNSTKAPLKRSTIDKATNTQVLMLFFLLVFLCLVSSLYSELWTREHKVGYWYLGMDAEGKYTRNFGFNFLTFIILFNNLIPISLQVTLEVVRFVQATFINQDLDMYHEESNTPAMARTSNLNEELGMVKYIFSDKTGTLTRNVMEFKKCSVAGKIHDYQDSPASASEPSIIKDMKKNDANGKVVMEFLKMMAVCHTVIPEKLASGEIVYHASSPDERALLQGARDYGFVFDTRTPNHVEILCLGQREKYEILNVIEFTSARKRMSIICKNPQGKYLLYCKGADSVIYERLAKKSQAYKEETLKHLEEFASAGLRTLCFGMVELSADQYQDWANTYRTASVAMVNRELKVAEAAELIEKDLILLGATAVEDKLQDEVPETIAALAKAGINIWVLTGDKQETAINIGYSTRLLTQTSQMIIINEQTIEVGES</sequence>
<evidence type="ECO:0000259" key="19">
    <source>
        <dbReference type="Pfam" id="PF00122"/>
    </source>
</evidence>
<evidence type="ECO:0000256" key="15">
    <source>
        <dbReference type="PIRSR" id="PIRSR606539-1"/>
    </source>
</evidence>
<keyword evidence="8 16" id="KW-0067">ATP-binding</keyword>
<comment type="caution">
    <text evidence="21">The sequence shown here is derived from an EMBL/GenBank/DDBJ whole genome shotgun (WGS) entry which is preliminary data.</text>
</comment>
<evidence type="ECO:0000256" key="8">
    <source>
        <dbReference type="ARBA" id="ARBA00022840"/>
    </source>
</evidence>
<dbReference type="NCBIfam" id="TIGR01652">
    <property type="entry name" value="ATPase-Plipid"/>
    <property type="match status" value="1"/>
</dbReference>
<evidence type="ECO:0000256" key="3">
    <source>
        <dbReference type="ARBA" id="ARBA00008109"/>
    </source>
</evidence>
<dbReference type="Pfam" id="PF13246">
    <property type="entry name" value="Cation_ATPase"/>
    <property type="match status" value="1"/>
</dbReference>
<comment type="subcellular location">
    <subcellularLocation>
        <location evidence="2">Cell membrane</location>
    </subcellularLocation>
    <subcellularLocation>
        <location evidence="1 18">Membrane</location>
        <topology evidence="1 18">Multi-pass membrane protein</topology>
    </subcellularLocation>
</comment>
<reference evidence="21" key="1">
    <citation type="journal article" date="2021" name="Mol. Ecol. Resour.">
        <title>Apolygus lucorum genome provides insights into omnivorousness and mesophyll feeding.</title>
        <authorList>
            <person name="Liu Y."/>
            <person name="Liu H."/>
            <person name="Wang H."/>
            <person name="Huang T."/>
            <person name="Liu B."/>
            <person name="Yang B."/>
            <person name="Yin L."/>
            <person name="Li B."/>
            <person name="Zhang Y."/>
            <person name="Zhang S."/>
            <person name="Jiang F."/>
            <person name="Zhang X."/>
            <person name="Ren Y."/>
            <person name="Wang B."/>
            <person name="Wang S."/>
            <person name="Lu Y."/>
            <person name="Wu K."/>
            <person name="Fan W."/>
            <person name="Wang G."/>
        </authorList>
    </citation>
    <scope>NUCLEOTIDE SEQUENCE</scope>
    <source>
        <strain evidence="21">12Hb</strain>
    </source>
</reference>
<dbReference type="OrthoDB" id="377733at2759"/>
<dbReference type="AlphaFoldDB" id="A0A6A4IYK1"/>
<evidence type="ECO:0000313" key="22">
    <source>
        <dbReference type="Proteomes" id="UP000466442"/>
    </source>
</evidence>
<dbReference type="FunFam" id="3.40.1110.10:FF:000035">
    <property type="entry name" value="Phospholipid-transporting ATPase"/>
    <property type="match status" value="1"/>
</dbReference>
<evidence type="ECO:0000256" key="5">
    <source>
        <dbReference type="ARBA" id="ARBA00022692"/>
    </source>
</evidence>
<dbReference type="Gene3D" id="3.40.50.1000">
    <property type="entry name" value="HAD superfamily/HAD-like"/>
    <property type="match status" value="1"/>
</dbReference>
<dbReference type="Proteomes" id="UP000466442">
    <property type="component" value="Unassembled WGS sequence"/>
</dbReference>
<accession>A0A6A4IYK1</accession>
<dbReference type="InterPro" id="IPR008250">
    <property type="entry name" value="ATPase_P-typ_transduc_dom_A_sf"/>
</dbReference>
<feature type="binding site" evidence="16">
    <location>
        <position position="681"/>
    </location>
    <ligand>
        <name>ATP</name>
        <dbReference type="ChEBI" id="CHEBI:30616"/>
    </ligand>
</feature>
<dbReference type="PROSITE" id="PS00154">
    <property type="entry name" value="ATPASE_E1_E2"/>
    <property type="match status" value="1"/>
</dbReference>
<evidence type="ECO:0000256" key="9">
    <source>
        <dbReference type="ARBA" id="ARBA00022842"/>
    </source>
</evidence>
<feature type="binding site" evidence="16">
    <location>
        <position position="567"/>
    </location>
    <ligand>
        <name>ATP</name>
        <dbReference type="ChEBI" id="CHEBI:30616"/>
    </ligand>
</feature>
<evidence type="ECO:0000256" key="2">
    <source>
        <dbReference type="ARBA" id="ARBA00004236"/>
    </source>
</evidence>
<feature type="binding site" evidence="16">
    <location>
        <position position="683"/>
    </location>
    <ligand>
        <name>ATP</name>
        <dbReference type="ChEBI" id="CHEBI:30616"/>
    </ligand>
</feature>
<feature type="binding site" evidence="16">
    <location>
        <position position="544"/>
    </location>
    <ligand>
        <name>ATP</name>
        <dbReference type="ChEBI" id="CHEBI:30616"/>
    </ligand>
</feature>
<feature type="domain" description="P-type ATPase N-terminal" evidence="20">
    <location>
        <begin position="55"/>
        <end position="112"/>
    </location>
</feature>
<dbReference type="GO" id="GO:0016887">
    <property type="term" value="F:ATP hydrolysis activity"/>
    <property type="evidence" value="ECO:0007669"/>
    <property type="project" value="InterPro"/>
</dbReference>
<evidence type="ECO:0000256" key="13">
    <source>
        <dbReference type="ARBA" id="ARBA00034036"/>
    </source>
</evidence>
<dbReference type="InterPro" id="IPR023298">
    <property type="entry name" value="ATPase_P-typ_TM_dom_sf"/>
</dbReference>
<dbReference type="EC" id="7.6.2.1" evidence="18"/>
<keyword evidence="22" id="KW-1185">Reference proteome</keyword>
<dbReference type="InterPro" id="IPR006539">
    <property type="entry name" value="P-type_ATPase_IV"/>
</dbReference>
<evidence type="ECO:0000256" key="10">
    <source>
        <dbReference type="ARBA" id="ARBA00022967"/>
    </source>
</evidence>
<feature type="binding site" evidence="16">
    <location>
        <position position="422"/>
    </location>
    <ligand>
        <name>ATP</name>
        <dbReference type="ChEBI" id="CHEBI:30616"/>
    </ligand>
</feature>
<dbReference type="InterPro" id="IPR001757">
    <property type="entry name" value="P_typ_ATPase"/>
</dbReference>
<evidence type="ECO:0000256" key="12">
    <source>
        <dbReference type="ARBA" id="ARBA00023136"/>
    </source>
</evidence>